<sequence>MHATCTTFLWQAVKAKETNGDCFDPERGNYYSPKFRFCVYAINYELNDGVFTFDDKLYFNNAQLYNDSDITIDEFEIAAKPLCDAITDINATYYYGAWVKTKMDTYKDMFMGCCIFCQALSRIDWLITLKIQIINLSKFALLRKDMLIYRKKMLHSFYDTIYISGGFARIPACESSNYNLIPVLLRNRVGFASAFERSTWESLLLRAIAPPRQKNPAYIGQYTSAIANKYKRNHCLNSYTFIPYSVCHIYVLLSKHYGYECCCYGSKIPLCQERIRNTIITGASAGLQRAKKACVIDKDSVNYQSEINFNTDGIEYKGDVFDLMNDMEQNNLNSMNDYEIKEMSYYTDLINVSLNATNLFECMDFSSWDSREHDILQFICAQLLPLDAQCPFSSSKIFKQHQHIMCCCGHRSFCNYNPDIIKRASTKSIPNLCEYNNEYQYFLHDYFYPTQPDVNHTCLLHFVSGNALNDMNNFFPQEDSIVYFLPGSAIQPIDFSYALLEPNKCDYLDVNLKDDYLRTRYCYGSTKFLKYFETEFMPMRLFACRCQTAPGDNVPCDSMLKHNIAKKAKNSDRKYYCATYNRQHSVKFNQRPKFEVNDLSSYCVTILDFKVIGDKIYYTFNGHIARRTLINKVKFRLAMIPYTMYTLSGDATQLCMHLVKGEMILCICRNDYTNREPCNLNPYEKGRALQLALHETSLSKSRKLFPNGLAAYTTSKKPKFCHSESIFSTIITNGRDLLCAEKMLQEECGIMSESDLMSGINNEMIVCCCGDNCDSVGSQLHELTYNYQ</sequence>
<dbReference type="OrthoDB" id="5834751at2759"/>
<accession>A0A8J2LXP1</accession>
<evidence type="ECO:0000313" key="2">
    <source>
        <dbReference type="Proteomes" id="UP000746747"/>
    </source>
</evidence>
<gene>
    <name evidence="1" type="ORF">CJOHNSTONI_LOCUS5597</name>
</gene>
<dbReference type="EMBL" id="CAKAEH010001388">
    <property type="protein sequence ID" value="CAG9535589.1"/>
    <property type="molecule type" value="Genomic_DNA"/>
</dbReference>
<reference evidence="1" key="1">
    <citation type="submission" date="2021-09" db="EMBL/GenBank/DDBJ databases">
        <authorList>
            <consortium name="Pathogen Informatics"/>
        </authorList>
    </citation>
    <scope>NUCLEOTIDE SEQUENCE</scope>
</reference>
<evidence type="ECO:0000313" key="1">
    <source>
        <dbReference type="EMBL" id="CAG9535589.1"/>
    </source>
</evidence>
<protein>
    <submittedName>
        <fullName evidence="1">Uncharacterized protein</fullName>
    </submittedName>
</protein>
<proteinExistence type="predicted"/>
<comment type="caution">
    <text evidence="1">The sequence shown here is derived from an EMBL/GenBank/DDBJ whole genome shotgun (WGS) entry which is preliminary data.</text>
</comment>
<dbReference type="Proteomes" id="UP000746747">
    <property type="component" value="Unassembled WGS sequence"/>
</dbReference>
<dbReference type="AlphaFoldDB" id="A0A8J2LXP1"/>
<organism evidence="1 2">
    <name type="scientific">Cercopithifilaria johnstoni</name>
    <dbReference type="NCBI Taxonomy" id="2874296"/>
    <lineage>
        <taxon>Eukaryota</taxon>
        <taxon>Metazoa</taxon>
        <taxon>Ecdysozoa</taxon>
        <taxon>Nematoda</taxon>
        <taxon>Chromadorea</taxon>
        <taxon>Rhabditida</taxon>
        <taxon>Spirurina</taxon>
        <taxon>Spiruromorpha</taxon>
        <taxon>Filarioidea</taxon>
        <taxon>Onchocercidae</taxon>
        <taxon>Cercopithifilaria</taxon>
    </lineage>
</organism>
<keyword evidence="2" id="KW-1185">Reference proteome</keyword>
<name>A0A8J2LXP1_9BILA</name>